<keyword evidence="2" id="KW-1185">Reference proteome</keyword>
<protein>
    <submittedName>
        <fullName evidence="1">Uncharacterized protein</fullName>
    </submittedName>
</protein>
<proteinExistence type="predicted"/>
<dbReference type="RefSeq" id="WP_145389202.1">
    <property type="nucleotide sequence ID" value="NZ_CP037423.1"/>
</dbReference>
<dbReference type="KEGG" id="snep:Enr13x_48280"/>
<organism evidence="1 2">
    <name type="scientific">Stieleria neptunia</name>
    <dbReference type="NCBI Taxonomy" id="2527979"/>
    <lineage>
        <taxon>Bacteria</taxon>
        <taxon>Pseudomonadati</taxon>
        <taxon>Planctomycetota</taxon>
        <taxon>Planctomycetia</taxon>
        <taxon>Pirellulales</taxon>
        <taxon>Pirellulaceae</taxon>
        <taxon>Stieleria</taxon>
    </lineage>
</organism>
<dbReference type="AlphaFoldDB" id="A0A518HVS7"/>
<evidence type="ECO:0000313" key="2">
    <source>
        <dbReference type="Proteomes" id="UP000319004"/>
    </source>
</evidence>
<reference evidence="1 2" key="1">
    <citation type="submission" date="2019-03" db="EMBL/GenBank/DDBJ databases">
        <title>Deep-cultivation of Planctomycetes and their phenomic and genomic characterization uncovers novel biology.</title>
        <authorList>
            <person name="Wiegand S."/>
            <person name="Jogler M."/>
            <person name="Boedeker C."/>
            <person name="Pinto D."/>
            <person name="Vollmers J."/>
            <person name="Rivas-Marin E."/>
            <person name="Kohn T."/>
            <person name="Peeters S.H."/>
            <person name="Heuer A."/>
            <person name="Rast P."/>
            <person name="Oberbeckmann S."/>
            <person name="Bunk B."/>
            <person name="Jeske O."/>
            <person name="Meyerdierks A."/>
            <person name="Storesund J.E."/>
            <person name="Kallscheuer N."/>
            <person name="Luecker S."/>
            <person name="Lage O.M."/>
            <person name="Pohl T."/>
            <person name="Merkel B.J."/>
            <person name="Hornburger P."/>
            <person name="Mueller R.-W."/>
            <person name="Bruemmer F."/>
            <person name="Labrenz M."/>
            <person name="Spormann A.M."/>
            <person name="Op den Camp H."/>
            <person name="Overmann J."/>
            <person name="Amann R."/>
            <person name="Jetten M.S.M."/>
            <person name="Mascher T."/>
            <person name="Medema M.H."/>
            <person name="Devos D.P."/>
            <person name="Kaster A.-K."/>
            <person name="Ovreas L."/>
            <person name="Rohde M."/>
            <person name="Galperin M.Y."/>
            <person name="Jogler C."/>
        </authorList>
    </citation>
    <scope>NUCLEOTIDE SEQUENCE [LARGE SCALE GENOMIC DNA]</scope>
    <source>
        <strain evidence="1 2">Enr13</strain>
    </source>
</reference>
<sequence>MPTYSYKTLPTEGQAKTYRCKVVGDSTATLQVGRKSLKVFVRETSGGGFTLGLGPKLAKKIKSGKSYDLRYDGRRIQVIAETFVETIQGEARLQVGTIREYEPKERWAFRLPFTKGSRVIGHDSGINSGAAYGGFVLVLFCVMSLPGVGDRLGTAPRIESALALMSKNITDVVHAIRH</sequence>
<dbReference type="EMBL" id="CP037423">
    <property type="protein sequence ID" value="QDV44956.1"/>
    <property type="molecule type" value="Genomic_DNA"/>
</dbReference>
<evidence type="ECO:0000313" key="1">
    <source>
        <dbReference type="EMBL" id="QDV44956.1"/>
    </source>
</evidence>
<name>A0A518HVS7_9BACT</name>
<dbReference type="Proteomes" id="UP000319004">
    <property type="component" value="Chromosome"/>
</dbReference>
<accession>A0A518HVS7</accession>
<gene>
    <name evidence="1" type="ORF">Enr13x_48280</name>
</gene>
<dbReference type="OrthoDB" id="290077at2"/>